<gene>
    <name evidence="2" type="ORF">ACFSCW_16595</name>
</gene>
<keyword evidence="1" id="KW-0812">Transmembrane</keyword>
<evidence type="ECO:0008006" key="4">
    <source>
        <dbReference type="Google" id="ProtNLM"/>
    </source>
</evidence>
<keyword evidence="3" id="KW-1185">Reference proteome</keyword>
<evidence type="ECO:0000256" key="1">
    <source>
        <dbReference type="SAM" id="Phobius"/>
    </source>
</evidence>
<accession>A0ABW4I604</accession>
<name>A0ABW4I604_9SPHN</name>
<evidence type="ECO:0000313" key="3">
    <source>
        <dbReference type="Proteomes" id="UP001597115"/>
    </source>
</evidence>
<keyword evidence="1" id="KW-1133">Transmembrane helix</keyword>
<protein>
    <recommendedName>
        <fullName evidence="4">LPXTG cell wall anchor domain-containing protein</fullName>
    </recommendedName>
</protein>
<reference evidence="3" key="1">
    <citation type="journal article" date="2019" name="Int. J. Syst. Evol. Microbiol.">
        <title>The Global Catalogue of Microorganisms (GCM) 10K type strain sequencing project: providing services to taxonomists for standard genome sequencing and annotation.</title>
        <authorList>
            <consortium name="The Broad Institute Genomics Platform"/>
            <consortium name="The Broad Institute Genome Sequencing Center for Infectious Disease"/>
            <person name="Wu L."/>
            <person name="Ma J."/>
        </authorList>
    </citation>
    <scope>NUCLEOTIDE SEQUENCE [LARGE SCALE GENOMIC DNA]</scope>
    <source>
        <strain evidence="3">CGMCC 1.16275</strain>
    </source>
</reference>
<feature type="transmembrane region" description="Helical" evidence="1">
    <location>
        <begin position="6"/>
        <end position="23"/>
    </location>
</feature>
<dbReference type="RefSeq" id="WP_380891516.1">
    <property type="nucleotide sequence ID" value="NZ_JBHUDY010000003.1"/>
</dbReference>
<proteinExistence type="predicted"/>
<comment type="caution">
    <text evidence="2">The sequence shown here is derived from an EMBL/GenBank/DDBJ whole genome shotgun (WGS) entry which is preliminary data.</text>
</comment>
<keyword evidence="1" id="KW-0472">Membrane</keyword>
<dbReference type="Proteomes" id="UP001597115">
    <property type="component" value="Unassembled WGS sequence"/>
</dbReference>
<sequence length="49" mass="4950">MTETGWIVVAAAGIIIVGGIWWSRRAKAAGANATATKAGGDVHQTDTAP</sequence>
<organism evidence="2 3">
    <name type="scientific">Sphingomonas tabacisoli</name>
    <dbReference type="NCBI Taxonomy" id="2249466"/>
    <lineage>
        <taxon>Bacteria</taxon>
        <taxon>Pseudomonadati</taxon>
        <taxon>Pseudomonadota</taxon>
        <taxon>Alphaproteobacteria</taxon>
        <taxon>Sphingomonadales</taxon>
        <taxon>Sphingomonadaceae</taxon>
        <taxon>Sphingomonas</taxon>
    </lineage>
</organism>
<dbReference type="EMBL" id="JBHUDY010000003">
    <property type="protein sequence ID" value="MFD1613421.1"/>
    <property type="molecule type" value="Genomic_DNA"/>
</dbReference>
<evidence type="ECO:0000313" key="2">
    <source>
        <dbReference type="EMBL" id="MFD1613421.1"/>
    </source>
</evidence>